<reference evidence="6" key="1">
    <citation type="submission" date="2025-08" db="UniProtKB">
        <authorList>
            <consortium name="Ensembl"/>
        </authorList>
    </citation>
    <scope>IDENTIFICATION</scope>
</reference>
<dbReference type="GO" id="GO:0009306">
    <property type="term" value="P:protein secretion"/>
    <property type="evidence" value="ECO:0007669"/>
    <property type="project" value="TreeGrafter"/>
</dbReference>
<feature type="compositionally biased region" description="Polar residues" evidence="3">
    <location>
        <begin position="251"/>
        <end position="283"/>
    </location>
</feature>
<feature type="region of interest" description="Disordered" evidence="3">
    <location>
        <begin position="834"/>
        <end position="854"/>
    </location>
</feature>
<dbReference type="Proteomes" id="UP000264820">
    <property type="component" value="Unplaced"/>
</dbReference>
<feature type="region of interest" description="Disordered" evidence="3">
    <location>
        <begin position="1276"/>
        <end position="1335"/>
    </location>
</feature>
<feature type="compositionally biased region" description="Basic and acidic residues" evidence="3">
    <location>
        <begin position="504"/>
        <end position="562"/>
    </location>
</feature>
<sequence>SFDKLAPRFHLLVLVCFLNCSYVVEKQWKISQDRTVGSLNSTFYLNVKQNSANSSCTSLSQVGSHFGYFPMDLLAVNHVYTDQEFEVPTEETDFVCFDTGFDQFDNYEIDSLLGFPTEESDDANEENSDETQVSEDTVKDTSRPEEEEEEEVVDDHVIGAEDIGMAPDNESASFFQLDVENQTQEEKVPDTEVRPDDTDNAADDQLNEQITTTDTFLEDAELEKHQTKDVHKEDVEESRLKYDLVSEHVTVSTSQGEKISGLETSFGSTFDAVSTDAESTTRVTPYEQEENEIFEGHSDQHSDTDQAKAMPLLSFSEEEDDTSVVTQDDKSKPDHEKVTSTPFDDDISAGSDTEWTGSEEVLEEEPESEPPTIFDEPQKDTTLEDVNTVLGDSPDSEFAHPKENEEPENLDAFHTGSLDSLSVDPRDQKEPETLYQIPTDSPNSLSVDPKETVVEELLFDLEDDGSALAIKHEETQAETPKPTDATVRTFDSISHTLPQAELHKKVTEARKTVPQEDSVANKETHENSILMEDKEDSKETLGENETQVHKEVITPETNRDVPPRAMQSIGSFSEPVNKAAEDGVSLQGAHQHNEAHVDDESVHADEKNTEMDEDKYEGSEDLLEDENALSLSQSYDANTENASPETGPHVTSSPEPVYSDSVLRLTLLQGYYTEEKMLRFQRFLGLRNLYKLESMFLDLDTELQATRLAHSGTVQDLEDALENILETSENTILDEIENILDSRHSTYDDEQRMDMIDEETEILDDFQELAFSLRQKYSAASDSTRLAEERTGINEQETDKEPDVPETETDTNHTVAEFVKQAAEIDKEAQDLLGEESTTPDISVGEDGGHFNKNKENCPSFSPSDEMQKFPQDTLESPLDKGLGEVERSSSGWLCFSFQAIEGIISLLPEEWKPGETLFGCPWQAVIITAVVGILTFTIFFWKTVLVKRRHTKNNLMKKKKTHYKLEIECVIFFFFYHSLSVSYKRSCLIDSANYFLKQMKKLEKSNEKLELSRKKVQEALTTVLLDEAKIREDAHSVQHKCLSKEYAGLKEENKNVRALLLTIREWEDKHTALSEQIKVYQKAQKELEDSVVLKDHNVEVLSELLADLDACELQKSDGKLLLNGEVAPDKKTAVKNRIKQMMDVSRVQTTLTVIEEERDRFMSKLLNEEKSRKALEEKHQELEHSIATLKSEKSHVENQFKVLQQKNEIMVEMYQQKENALQQRLTKEELERRSKENLLSEVGGKAVEAEEQVKVLRQRINEMEEQMKKTEEVYKEQVDSHGANAASSLHHPPPPPPPPTTDIHIFFVSSGGAPSPPLMIEGPRRPPSAPVGRRIDPYGEFSGLLCGLFFFPPPRLVIPPTSAFHDQHQHTRSPSQGPGSFLASPIRDSPGPIGQGPPPPGPGLHDPLFPPGPHGRLPPGGPYRPPRPPLYHPAAGPHGPPPNVPLPPPGPPLPSNGHPGMPLPGPMVGDFGPRPANGHSIHPRPGPGHIIDPLFPPPPPFRPPHHFGPMPHGMFCPF</sequence>
<feature type="compositionally biased region" description="Acidic residues" evidence="3">
    <location>
        <begin position="611"/>
        <end position="622"/>
    </location>
</feature>
<dbReference type="InterPro" id="IPR051500">
    <property type="entry name" value="cTAGE_MIA/OTOR"/>
</dbReference>
<dbReference type="GO" id="GO:0005789">
    <property type="term" value="C:endoplasmic reticulum membrane"/>
    <property type="evidence" value="ECO:0007669"/>
    <property type="project" value="TreeGrafter"/>
</dbReference>
<dbReference type="PANTHER" id="PTHR23158:SF54">
    <property type="entry name" value="TRANSPORT AND GOLGI ORGANIZATION PROTEIN 1 HOMOLOG"/>
    <property type="match status" value="1"/>
</dbReference>
<accession>A0A3Q2XUF2</accession>
<evidence type="ECO:0000256" key="5">
    <source>
        <dbReference type="SAM" id="SignalP"/>
    </source>
</evidence>
<dbReference type="GO" id="GO:0070971">
    <property type="term" value="C:endoplasmic reticulum exit site"/>
    <property type="evidence" value="ECO:0007669"/>
    <property type="project" value="TreeGrafter"/>
</dbReference>
<feature type="region of interest" description="Disordered" evidence="3">
    <location>
        <begin position="251"/>
        <end position="449"/>
    </location>
</feature>
<evidence type="ECO:0000313" key="6">
    <source>
        <dbReference type="Ensembl" id="ENSHCOP00000003901.1"/>
    </source>
</evidence>
<name>A0A3Q2XUF2_HIPCM</name>
<keyword evidence="7" id="KW-1185">Reference proteome</keyword>
<keyword evidence="4" id="KW-0812">Transmembrane</keyword>
<feature type="region of interest" description="Disordered" evidence="3">
    <location>
        <begin position="183"/>
        <end position="238"/>
    </location>
</feature>
<reference evidence="6" key="2">
    <citation type="submission" date="2025-09" db="UniProtKB">
        <authorList>
            <consortium name="Ensembl"/>
        </authorList>
    </citation>
    <scope>IDENTIFICATION</scope>
</reference>
<feature type="compositionally biased region" description="Pro residues" evidence="3">
    <location>
        <begin position="1396"/>
        <end position="1414"/>
    </location>
</feature>
<feature type="compositionally biased region" description="Basic and acidic residues" evidence="3">
    <location>
        <begin position="785"/>
        <end position="803"/>
    </location>
</feature>
<feature type="compositionally biased region" description="Pro residues" evidence="3">
    <location>
        <begin position="1292"/>
        <end position="1301"/>
    </location>
</feature>
<feature type="compositionally biased region" description="Basic and acidic residues" evidence="3">
    <location>
        <begin position="222"/>
        <end position="238"/>
    </location>
</feature>
<feature type="transmembrane region" description="Helical" evidence="4">
    <location>
        <begin position="923"/>
        <end position="945"/>
    </location>
</feature>
<dbReference type="GO" id="GO:0035459">
    <property type="term" value="P:vesicle cargo loading"/>
    <property type="evidence" value="ECO:0007669"/>
    <property type="project" value="TreeGrafter"/>
</dbReference>
<dbReference type="Ensembl" id="ENSHCOT00000007954.1">
    <property type="protein sequence ID" value="ENSHCOP00000003901.1"/>
    <property type="gene ID" value="ENSHCOG00000005316.1"/>
</dbReference>
<dbReference type="GeneTree" id="ENSGT00950000182767"/>
<feature type="compositionally biased region" description="Polar residues" evidence="3">
    <location>
        <begin position="436"/>
        <end position="446"/>
    </location>
</feature>
<feature type="compositionally biased region" description="Pro residues" evidence="3">
    <location>
        <begin position="1439"/>
        <end position="1455"/>
    </location>
</feature>
<evidence type="ECO:0000256" key="1">
    <source>
        <dbReference type="ARBA" id="ARBA00023054"/>
    </source>
</evidence>
<feature type="compositionally biased region" description="Pro residues" evidence="3">
    <location>
        <begin position="1420"/>
        <end position="1432"/>
    </location>
</feature>
<keyword evidence="5" id="KW-0732">Signal</keyword>
<dbReference type="Gene3D" id="2.30.30.40">
    <property type="entry name" value="SH3 Domains"/>
    <property type="match status" value="1"/>
</dbReference>
<feature type="region of interest" description="Disordered" evidence="3">
    <location>
        <begin position="780"/>
        <end position="811"/>
    </location>
</feature>
<proteinExistence type="predicted"/>
<evidence type="ECO:0000313" key="7">
    <source>
        <dbReference type="Proteomes" id="UP000264820"/>
    </source>
</evidence>
<keyword evidence="1 2" id="KW-0175">Coiled coil</keyword>
<feature type="chain" id="PRO_5018747143" description="MIA SH3 domain ER export factor 3" evidence="5">
    <location>
        <begin position="26"/>
        <end position="1519"/>
    </location>
</feature>
<protein>
    <recommendedName>
        <fullName evidence="8">MIA SH3 domain ER export factor 3</fullName>
    </recommendedName>
</protein>
<evidence type="ECO:0008006" key="8">
    <source>
        <dbReference type="Google" id="ProtNLM"/>
    </source>
</evidence>
<evidence type="ECO:0000256" key="3">
    <source>
        <dbReference type="SAM" id="MobiDB-lite"/>
    </source>
</evidence>
<feature type="compositionally biased region" description="Polar residues" evidence="3">
    <location>
        <begin position="636"/>
        <end position="654"/>
    </location>
</feature>
<feature type="coiled-coil region" evidence="2">
    <location>
        <begin position="1000"/>
        <end position="1084"/>
    </location>
</feature>
<dbReference type="PANTHER" id="PTHR23158">
    <property type="entry name" value="MELANOMA INHIBITORY ACTIVITY-RELATED"/>
    <property type="match status" value="1"/>
</dbReference>
<dbReference type="OMA" id="DEMDFVC"/>
<feature type="compositionally biased region" description="Basic and acidic residues" evidence="3">
    <location>
        <begin position="327"/>
        <end position="338"/>
    </location>
</feature>
<feature type="region of interest" description="Disordered" evidence="3">
    <location>
        <begin position="1362"/>
        <end position="1465"/>
    </location>
</feature>
<feature type="compositionally biased region" description="Acidic residues" evidence="3">
    <location>
        <begin position="118"/>
        <end position="133"/>
    </location>
</feature>
<feature type="region of interest" description="Disordered" evidence="3">
    <location>
        <begin position="636"/>
        <end position="656"/>
    </location>
</feature>
<feature type="region of interest" description="Disordered" evidence="3">
    <location>
        <begin position="116"/>
        <end position="151"/>
    </location>
</feature>
<feature type="compositionally biased region" description="Basic and acidic residues" evidence="3">
    <location>
        <begin position="591"/>
        <end position="610"/>
    </location>
</feature>
<feature type="compositionally biased region" description="Basic and acidic residues" evidence="3">
    <location>
        <begin position="184"/>
        <end position="197"/>
    </location>
</feature>
<dbReference type="GO" id="GO:0006888">
    <property type="term" value="P:endoplasmic reticulum to Golgi vesicle-mediated transport"/>
    <property type="evidence" value="ECO:0007669"/>
    <property type="project" value="TreeGrafter"/>
</dbReference>
<dbReference type="STRING" id="109280.ENSHCOP00000003901"/>
<feature type="region of interest" description="Disordered" evidence="3">
    <location>
        <begin position="504"/>
        <end position="622"/>
    </location>
</feature>
<keyword evidence="4" id="KW-1133">Transmembrane helix</keyword>
<evidence type="ECO:0000256" key="2">
    <source>
        <dbReference type="SAM" id="Coils"/>
    </source>
</evidence>
<evidence type="ECO:0000256" key="4">
    <source>
        <dbReference type="SAM" id="Phobius"/>
    </source>
</evidence>
<organism evidence="6 7">
    <name type="scientific">Hippocampus comes</name>
    <name type="common">Tiger tail seahorse</name>
    <dbReference type="NCBI Taxonomy" id="109280"/>
    <lineage>
        <taxon>Eukaryota</taxon>
        <taxon>Metazoa</taxon>
        <taxon>Chordata</taxon>
        <taxon>Craniata</taxon>
        <taxon>Vertebrata</taxon>
        <taxon>Euteleostomi</taxon>
        <taxon>Actinopterygii</taxon>
        <taxon>Neopterygii</taxon>
        <taxon>Teleostei</taxon>
        <taxon>Neoteleostei</taxon>
        <taxon>Acanthomorphata</taxon>
        <taxon>Syngnathiaria</taxon>
        <taxon>Syngnathiformes</taxon>
        <taxon>Syngnathoidei</taxon>
        <taxon>Syngnathidae</taxon>
        <taxon>Hippocampus</taxon>
    </lineage>
</organism>
<feature type="signal peptide" evidence="5">
    <location>
        <begin position="1"/>
        <end position="25"/>
    </location>
</feature>
<keyword evidence="4" id="KW-0472">Membrane</keyword>
<feature type="transmembrane region" description="Helical" evidence="4">
    <location>
        <begin position="966"/>
        <end position="984"/>
    </location>
</feature>
<feature type="compositionally biased region" description="Basic and acidic residues" evidence="3">
    <location>
        <begin position="294"/>
        <end position="306"/>
    </location>
</feature>